<keyword evidence="3" id="KW-1185">Reference proteome</keyword>
<name>A0ABZ2NIU6_9BACI</name>
<accession>A0ABZ2NIU6</accession>
<protein>
    <submittedName>
        <fullName evidence="2">GNAT family N-acetyltransferase</fullName>
    </submittedName>
</protein>
<evidence type="ECO:0000313" key="2">
    <source>
        <dbReference type="EMBL" id="WXB97673.1"/>
    </source>
</evidence>
<dbReference type="RefSeq" id="WP_338780267.1">
    <property type="nucleotide sequence ID" value="NZ_CP147407.1"/>
</dbReference>
<dbReference type="Proteomes" id="UP001377337">
    <property type="component" value="Chromosome"/>
</dbReference>
<dbReference type="InterPro" id="IPR000182">
    <property type="entry name" value="GNAT_dom"/>
</dbReference>
<dbReference type="SUPFAM" id="SSF55729">
    <property type="entry name" value="Acyl-CoA N-acyltransferases (Nat)"/>
    <property type="match status" value="1"/>
</dbReference>
<dbReference type="PROSITE" id="PS51186">
    <property type="entry name" value="GNAT"/>
    <property type="match status" value="1"/>
</dbReference>
<sequence length="153" mass="17362">MTIQLKPVTRDNWEDALELSVQSAQLHLVPSPAISLAKIGIKPDGDSIEYLPFGIYHNHIMVGFIMHARDESTSNMYWINGFLIDSKHQGNGYGRDALAEMIRWIKEHNPNCQEIRLTVRIDNEGARKLYESMGFQGTGVMYGDEEVWILGVV</sequence>
<dbReference type="InterPro" id="IPR050276">
    <property type="entry name" value="MshD_Acetyltransferase"/>
</dbReference>
<dbReference type="EMBL" id="CP147407">
    <property type="protein sequence ID" value="WXB97673.1"/>
    <property type="molecule type" value="Genomic_DNA"/>
</dbReference>
<dbReference type="Pfam" id="PF00583">
    <property type="entry name" value="Acetyltransf_1"/>
    <property type="match status" value="1"/>
</dbReference>
<feature type="domain" description="N-acetyltransferase" evidence="1">
    <location>
        <begin position="3"/>
        <end position="153"/>
    </location>
</feature>
<reference evidence="2 3" key="1">
    <citation type="submission" date="2024-02" db="EMBL/GenBank/DDBJ databases">
        <title>Seven novel Bacillus-like species.</title>
        <authorList>
            <person name="Liu G."/>
        </authorList>
    </citation>
    <scope>NUCLEOTIDE SEQUENCE [LARGE SCALE GENOMIC DNA]</scope>
    <source>
        <strain evidence="2 3">FJAT-52054</strain>
    </source>
</reference>
<evidence type="ECO:0000313" key="3">
    <source>
        <dbReference type="Proteomes" id="UP001377337"/>
    </source>
</evidence>
<gene>
    <name evidence="2" type="ORF">WCV65_03990</name>
</gene>
<dbReference type="InterPro" id="IPR016181">
    <property type="entry name" value="Acyl_CoA_acyltransferase"/>
</dbReference>
<proteinExistence type="predicted"/>
<dbReference type="Gene3D" id="3.40.630.30">
    <property type="match status" value="1"/>
</dbReference>
<dbReference type="PANTHER" id="PTHR43617">
    <property type="entry name" value="L-AMINO ACID N-ACETYLTRANSFERASE"/>
    <property type="match status" value="1"/>
</dbReference>
<dbReference type="CDD" id="cd04301">
    <property type="entry name" value="NAT_SF"/>
    <property type="match status" value="1"/>
</dbReference>
<organism evidence="2 3">
    <name type="scientific">Metabacillus sediminis</name>
    <dbReference type="NCBI Taxonomy" id="3117746"/>
    <lineage>
        <taxon>Bacteria</taxon>
        <taxon>Bacillati</taxon>
        <taxon>Bacillota</taxon>
        <taxon>Bacilli</taxon>
        <taxon>Bacillales</taxon>
        <taxon>Bacillaceae</taxon>
        <taxon>Metabacillus</taxon>
    </lineage>
</organism>
<evidence type="ECO:0000259" key="1">
    <source>
        <dbReference type="PROSITE" id="PS51186"/>
    </source>
</evidence>